<dbReference type="AlphaFoldDB" id="A0A544TGS5"/>
<evidence type="ECO:0008006" key="3">
    <source>
        <dbReference type="Google" id="ProtNLM"/>
    </source>
</evidence>
<proteinExistence type="predicted"/>
<name>A0A544TGS5_9BACI</name>
<gene>
    <name evidence="1" type="ORF">FG382_00415</name>
</gene>
<dbReference type="Proteomes" id="UP000317316">
    <property type="component" value="Unassembled WGS sequence"/>
</dbReference>
<keyword evidence="2" id="KW-1185">Reference proteome</keyword>
<comment type="caution">
    <text evidence="1">The sequence shown here is derived from an EMBL/GenBank/DDBJ whole genome shotgun (WGS) entry which is preliminary data.</text>
</comment>
<evidence type="ECO:0000313" key="1">
    <source>
        <dbReference type="EMBL" id="TQR16665.1"/>
    </source>
</evidence>
<reference evidence="1 2" key="1">
    <citation type="submission" date="2019-05" db="EMBL/GenBank/DDBJ databases">
        <title>Psychrobacillus vulpis sp. nov., a new species isolated from feces of a red fox that inhabits in The Tablas de Daimiel Natural Park, Albacete, Spain.</title>
        <authorList>
            <person name="Rodriguez M."/>
            <person name="Reina J.C."/>
            <person name="Bejar V."/>
            <person name="Llamas I."/>
        </authorList>
    </citation>
    <scope>NUCLEOTIDE SEQUENCE [LARGE SCALE GENOMIC DNA]</scope>
    <source>
        <strain evidence="1 2">NEAU-3TGS17</strain>
    </source>
</reference>
<organism evidence="1 2">
    <name type="scientific">Psychrobacillus lasiicapitis</name>
    <dbReference type="NCBI Taxonomy" id="1636719"/>
    <lineage>
        <taxon>Bacteria</taxon>
        <taxon>Bacillati</taxon>
        <taxon>Bacillota</taxon>
        <taxon>Bacilli</taxon>
        <taxon>Bacillales</taxon>
        <taxon>Bacillaceae</taxon>
        <taxon>Psychrobacillus</taxon>
    </lineage>
</organism>
<sequence length="187" mass="22389">MGIYSLVDNRADHSLNIVTSDFQKYCQIENREYNNIELNGRNIGLYKLHTSYKIINKWMGRIYIFGIHGVIDSTINSRDFTISLKYRGKFKEKKPFFQSKENASFAKKFNQDTELIEICKEVDFEKLVIQYVEKRKQWTIEIWPNFGDFIWMLIPPLRYMRRPSNVEIENVNRLMKTLATITRNLKE</sequence>
<dbReference type="OrthoDB" id="6866841at2"/>
<protein>
    <recommendedName>
        <fullName evidence="3">DUF3137 domain-containing protein</fullName>
    </recommendedName>
</protein>
<accession>A0A544TGS5</accession>
<evidence type="ECO:0000313" key="2">
    <source>
        <dbReference type="Proteomes" id="UP000317316"/>
    </source>
</evidence>
<dbReference type="EMBL" id="VDGH01000001">
    <property type="protein sequence ID" value="TQR16665.1"/>
    <property type="molecule type" value="Genomic_DNA"/>
</dbReference>
<dbReference type="InterPro" id="IPR021500">
    <property type="entry name" value="DUF3156"/>
</dbReference>
<dbReference type="Pfam" id="PF11354">
    <property type="entry name" value="DUF3156"/>
    <property type="match status" value="1"/>
</dbReference>
<dbReference type="RefSeq" id="WP_142536909.1">
    <property type="nucleotide sequence ID" value="NZ_BMIE01000002.1"/>
</dbReference>